<feature type="domain" description="Helicase C-terminal" evidence="3">
    <location>
        <begin position="610"/>
        <end position="776"/>
    </location>
</feature>
<dbReference type="Pfam" id="PF00271">
    <property type="entry name" value="Helicase_C"/>
    <property type="match status" value="1"/>
</dbReference>
<evidence type="ECO:0000259" key="2">
    <source>
        <dbReference type="PROSITE" id="PS51192"/>
    </source>
</evidence>
<dbReference type="Pfam" id="PF04313">
    <property type="entry name" value="HSDR_N"/>
    <property type="match status" value="1"/>
</dbReference>
<sequence length="1128" mass="125235">MSITPRPSNFGFVGQAWPQLIIECRNAEDAALTNPRASMFQSRFVLEQVIGHIAALNGLEKQSNIFDTLTNPDFSRLLPETIRSKMHILRKAGNTAVHSEAHITSDEALQALKHLYDVMVFATTHFSGKTIRGIAPFDVEILKQAPRQAALNQRQMMALAAKEKSAREQADLYKLQLDEAQQRELEKAAGYEEEIAKLREQIRKQQEKLTPPAPQLAVDEAQTRRDIITPMLEDAGFVRGRTLIEEYPVAGMKVDYVLLDTQGVPIAVVEAKKASRSINDGRQQAAIYADAIGNATGRVPLIFYTTGYEVRFWDRDADLPGGVGYETRTIESYPTVRAMEALIARRDKRQPLSAHSSTITEIAGRPYQLEMIQSVAEAFGKGKRRALLVMATGTGKTRVSIATVSMLLEAGWIRNVLFLADRKALVTQAHAAFNEHLAEAVPVNLTTNPAGEGQVYVNTYQTMIGMIGEGQRFNSFDFDLIIVDEAHRSIYQRYRRIFDYLDALVVGLTATPRSNLSHDTYTFFGCEPDTPTGYYSLHRAIEEGNLVPYEVFSGSTAFMRRGISYGELTPEQQLEWENAEWGVDEHGDPLSAPQEVNAAEINAKLLNRDTIRKVLRQVIGKGLKVDGADRLGKTIIFARNQAHADLIADEYRAIFPTTATRAEVITHGVYNAEALIAEFKQPDSGLDIAISVDMLDTGIDVPEVVNLVFFKPVYSPTKFWQMVGRGTRLRPNLFGPGVDKTCFYIFDYCDNVRQFSGTTNTTEGSHQISLSQRSFTTRARLLLTATDEVRGDVAKHLSDAVRSVPHRSILVPTEARAYLDIFSDATPWLTADADTHQQAVTALAPLPFAATGDKEQARRFDYLIYQLELGLFEERGDWDALAEKVATIAAALLQKTNIPTVANNAALLEAIAGPQWWDGVTYRDLELARKTVRGLTVFLDKAQRAVVITDIEDELGELEQSTLQATGGTQRESSVVEEELRRALEGNTTSLALRKLRNAQQLSTHDLDELRQLLLNAHVDGAAELADTHQAKLGLFLREVVGMDAAAVEAHFEELLHSTDLNSVQRTFLNTVVSEVIRNGVVEAHELTQPPFDENGSIMDIFHENVGVVLQLRDSLEQLNNTAMPSAG</sequence>
<keyword evidence="4" id="KW-0378">Hydrolase</keyword>
<feature type="coiled-coil region" evidence="1">
    <location>
        <begin position="163"/>
        <end position="208"/>
    </location>
</feature>
<dbReference type="RefSeq" id="WP_252931235.1">
    <property type="nucleotide sequence ID" value="NZ_JAEUWV010000004.1"/>
</dbReference>
<proteinExistence type="predicted"/>
<dbReference type="GO" id="GO:0003677">
    <property type="term" value="F:DNA binding"/>
    <property type="evidence" value="ECO:0007669"/>
    <property type="project" value="UniProtKB-KW"/>
</dbReference>
<keyword evidence="4" id="KW-0547">Nucleotide-binding</keyword>
<keyword evidence="1" id="KW-0175">Coiled coil</keyword>
<keyword evidence="4" id="KW-0347">Helicase</keyword>
<dbReference type="Pfam" id="PF13643">
    <property type="entry name" value="DUF4145"/>
    <property type="match status" value="1"/>
</dbReference>
<dbReference type="Gene3D" id="3.40.50.300">
    <property type="entry name" value="P-loop containing nucleotide triphosphate hydrolases"/>
    <property type="match status" value="2"/>
</dbReference>
<keyword evidence="5" id="KW-1185">Reference proteome</keyword>
<dbReference type="Pfam" id="PF04851">
    <property type="entry name" value="ResIII"/>
    <property type="match status" value="1"/>
</dbReference>
<dbReference type="InterPro" id="IPR050742">
    <property type="entry name" value="Helicase_Restrict-Modif_Enz"/>
</dbReference>
<dbReference type="GO" id="GO:0005524">
    <property type="term" value="F:ATP binding"/>
    <property type="evidence" value="ECO:0007669"/>
    <property type="project" value="UniProtKB-KW"/>
</dbReference>
<dbReference type="CDD" id="cd18032">
    <property type="entry name" value="DEXHc_RE_I_III_res"/>
    <property type="match status" value="1"/>
</dbReference>
<protein>
    <submittedName>
        <fullName evidence="4">DEAD/DEAH box helicase family protein</fullName>
    </submittedName>
</protein>
<evidence type="ECO:0000259" key="3">
    <source>
        <dbReference type="PROSITE" id="PS51194"/>
    </source>
</evidence>
<reference evidence="4 5" key="1">
    <citation type="submission" date="2021-01" db="EMBL/GenBank/DDBJ databases">
        <title>Identification and Characterization of Corynebacterium sp.</title>
        <authorList>
            <person name="Luo Q."/>
            <person name="Qu P."/>
            <person name="Chen Q."/>
        </authorList>
    </citation>
    <scope>NUCLEOTIDE SEQUENCE [LARGE SCALE GENOMIC DNA]</scope>
    <source>
        <strain evidence="4 5">MC-18</strain>
    </source>
</reference>
<dbReference type="PROSITE" id="PS51192">
    <property type="entry name" value="HELICASE_ATP_BIND_1"/>
    <property type="match status" value="1"/>
</dbReference>
<dbReference type="CDD" id="cd18799">
    <property type="entry name" value="SF2_C_EcoAI-like"/>
    <property type="match status" value="1"/>
</dbReference>
<dbReference type="GO" id="GO:0004386">
    <property type="term" value="F:helicase activity"/>
    <property type="evidence" value="ECO:0007669"/>
    <property type="project" value="UniProtKB-KW"/>
</dbReference>
<dbReference type="InterPro" id="IPR014001">
    <property type="entry name" value="Helicase_ATP-bd"/>
</dbReference>
<dbReference type="PROSITE" id="PS51194">
    <property type="entry name" value="HELICASE_CTER"/>
    <property type="match status" value="1"/>
</dbReference>
<dbReference type="InterPro" id="IPR025285">
    <property type="entry name" value="DUF4145"/>
</dbReference>
<dbReference type="AlphaFoldDB" id="A0AAW5HX63"/>
<keyword evidence="4" id="KW-0067">ATP-binding</keyword>
<dbReference type="InterPro" id="IPR006935">
    <property type="entry name" value="Helicase/UvrB_N"/>
</dbReference>
<dbReference type="PANTHER" id="PTHR47396:SF1">
    <property type="entry name" value="ATP-DEPENDENT HELICASE IRC3-RELATED"/>
    <property type="match status" value="1"/>
</dbReference>
<dbReference type="GO" id="GO:0009035">
    <property type="term" value="F:type I site-specific deoxyribonuclease activity"/>
    <property type="evidence" value="ECO:0007669"/>
    <property type="project" value="UniProtKB-EC"/>
</dbReference>
<feature type="domain" description="Helicase ATP-binding" evidence="2">
    <location>
        <begin position="377"/>
        <end position="530"/>
    </location>
</feature>
<dbReference type="Pfam" id="PF08463">
    <property type="entry name" value="EcoEI_R_C"/>
    <property type="match status" value="1"/>
</dbReference>
<evidence type="ECO:0000256" key="1">
    <source>
        <dbReference type="SAM" id="Coils"/>
    </source>
</evidence>
<dbReference type="PANTHER" id="PTHR47396">
    <property type="entry name" value="TYPE I RESTRICTION ENZYME ECOKI R PROTEIN"/>
    <property type="match status" value="1"/>
</dbReference>
<gene>
    <name evidence="4" type="ORF">JMN37_05120</name>
</gene>
<dbReference type="EMBL" id="JAEUWV010000004">
    <property type="protein sequence ID" value="MCO6394361.1"/>
    <property type="molecule type" value="Genomic_DNA"/>
</dbReference>
<comment type="caution">
    <text evidence="4">The sequence shown here is derived from an EMBL/GenBank/DDBJ whole genome shotgun (WGS) entry which is preliminary data.</text>
</comment>
<dbReference type="Proteomes" id="UP001205920">
    <property type="component" value="Unassembled WGS sequence"/>
</dbReference>
<dbReference type="GO" id="GO:0009307">
    <property type="term" value="P:DNA restriction-modification system"/>
    <property type="evidence" value="ECO:0007669"/>
    <property type="project" value="UniProtKB-KW"/>
</dbReference>
<dbReference type="InterPro" id="IPR007409">
    <property type="entry name" value="Restrct_endonuc_type1_HsdR_N"/>
</dbReference>
<dbReference type="InterPro" id="IPR027417">
    <property type="entry name" value="P-loop_NTPase"/>
</dbReference>
<name>A0AAW5HX63_9CORY</name>
<evidence type="ECO:0000313" key="4">
    <source>
        <dbReference type="EMBL" id="MCO6394361.1"/>
    </source>
</evidence>
<evidence type="ECO:0000313" key="5">
    <source>
        <dbReference type="Proteomes" id="UP001205920"/>
    </source>
</evidence>
<accession>A0AAW5HX63</accession>
<dbReference type="Gene3D" id="3.90.1570.30">
    <property type="match status" value="1"/>
</dbReference>
<organism evidence="4 5">
    <name type="scientific">Corynebacterium lipophilum</name>
    <dbReference type="NCBI Taxonomy" id="2804918"/>
    <lineage>
        <taxon>Bacteria</taxon>
        <taxon>Bacillati</taxon>
        <taxon>Actinomycetota</taxon>
        <taxon>Actinomycetes</taxon>
        <taxon>Mycobacteriales</taxon>
        <taxon>Corynebacteriaceae</taxon>
        <taxon>Corynebacterium</taxon>
    </lineage>
</organism>
<dbReference type="SMART" id="SM00487">
    <property type="entry name" value="DEXDc"/>
    <property type="match status" value="1"/>
</dbReference>
<dbReference type="InterPro" id="IPR013670">
    <property type="entry name" value="EcoEI_R_C_dom"/>
</dbReference>
<dbReference type="InterPro" id="IPR001650">
    <property type="entry name" value="Helicase_C-like"/>
</dbReference>
<dbReference type="SUPFAM" id="SSF52540">
    <property type="entry name" value="P-loop containing nucleoside triphosphate hydrolases"/>
    <property type="match status" value="1"/>
</dbReference>
<dbReference type="GO" id="GO:0005829">
    <property type="term" value="C:cytosol"/>
    <property type="evidence" value="ECO:0007669"/>
    <property type="project" value="TreeGrafter"/>
</dbReference>